<feature type="compositionally biased region" description="Low complexity" evidence="1">
    <location>
        <begin position="30"/>
        <end position="41"/>
    </location>
</feature>
<feature type="region of interest" description="Disordered" evidence="1">
    <location>
        <begin position="152"/>
        <end position="212"/>
    </location>
</feature>
<evidence type="ECO:0000256" key="1">
    <source>
        <dbReference type="SAM" id="MobiDB-lite"/>
    </source>
</evidence>
<reference evidence="2" key="1">
    <citation type="journal article" date="2019" name="Sci. Rep.">
        <title>Draft genome of Tanacetum cinerariifolium, the natural source of mosquito coil.</title>
        <authorList>
            <person name="Yamashiro T."/>
            <person name="Shiraishi A."/>
            <person name="Satake H."/>
            <person name="Nakayama K."/>
        </authorList>
    </citation>
    <scope>NUCLEOTIDE SEQUENCE</scope>
</reference>
<gene>
    <name evidence="2" type="ORF">Tci_002769</name>
</gene>
<name>A0A6L2J1W5_TANCI</name>
<feature type="compositionally biased region" description="Pro residues" evidence="1">
    <location>
        <begin position="173"/>
        <end position="183"/>
    </location>
</feature>
<sequence length="453" mass="52054">MSSIPLMKSLIIDLTLRPESPKVHQQFKATTTETTTTTTTTLPPPPYQQQSTAEAMMMKRISELEHIMANLIQENKGLEQRLDSQGAHWAMQAPLRNRFRDLPESDMKGILHQRMWETESYKSHEDHMQLYEALEKLMNRDHSKELAKYLAEASKKKKKNRESPKMPHGSSPHQPPLPPPPAGPSGTSRAPGACGSSQVLPPPPPPSSTNQENLQIDEDMALDEPTQSSDDEDIESVHIPKVNLRQDCVDDSILRHNVSKPLPLGGPPGQVTIQADFFFNKDLEYLRYGSKGSRPALSISKIKASYYPDVDLEQMLGIESYQPQLNLTKPRWYATGFEYKHDYTVIDSPRAVTFRDRYRVQMMMRFNEIHKFSDGTLQQINEALDYRVKKFKINRINPGLNTRFWTRKDVDRSKAFMFSIHKRLKTRRIFHNLESFVGGRVREGDSRLLKRTK</sequence>
<dbReference type="AlphaFoldDB" id="A0A6L2J1W5"/>
<comment type="caution">
    <text evidence="2">The sequence shown here is derived from an EMBL/GenBank/DDBJ whole genome shotgun (WGS) entry which is preliminary data.</text>
</comment>
<accession>A0A6L2J1W5</accession>
<proteinExistence type="predicted"/>
<dbReference type="EMBL" id="BKCJ010000189">
    <property type="protein sequence ID" value="GEU30791.1"/>
    <property type="molecule type" value="Genomic_DNA"/>
</dbReference>
<feature type="compositionally biased region" description="Low complexity" evidence="1">
    <location>
        <begin position="184"/>
        <end position="193"/>
    </location>
</feature>
<feature type="region of interest" description="Disordered" evidence="1">
    <location>
        <begin position="21"/>
        <end position="48"/>
    </location>
</feature>
<evidence type="ECO:0000313" key="2">
    <source>
        <dbReference type="EMBL" id="GEU30791.1"/>
    </source>
</evidence>
<protein>
    <submittedName>
        <fullName evidence="2">Uncharacterized protein</fullName>
    </submittedName>
</protein>
<organism evidence="2">
    <name type="scientific">Tanacetum cinerariifolium</name>
    <name type="common">Dalmatian daisy</name>
    <name type="synonym">Chrysanthemum cinerariifolium</name>
    <dbReference type="NCBI Taxonomy" id="118510"/>
    <lineage>
        <taxon>Eukaryota</taxon>
        <taxon>Viridiplantae</taxon>
        <taxon>Streptophyta</taxon>
        <taxon>Embryophyta</taxon>
        <taxon>Tracheophyta</taxon>
        <taxon>Spermatophyta</taxon>
        <taxon>Magnoliopsida</taxon>
        <taxon>eudicotyledons</taxon>
        <taxon>Gunneridae</taxon>
        <taxon>Pentapetalae</taxon>
        <taxon>asterids</taxon>
        <taxon>campanulids</taxon>
        <taxon>Asterales</taxon>
        <taxon>Asteraceae</taxon>
        <taxon>Asteroideae</taxon>
        <taxon>Anthemideae</taxon>
        <taxon>Anthemidinae</taxon>
        <taxon>Tanacetum</taxon>
    </lineage>
</organism>